<dbReference type="Pfam" id="PF10418">
    <property type="entry name" value="DHODB_Fe-S_bind"/>
    <property type="match status" value="1"/>
</dbReference>
<evidence type="ECO:0000259" key="1">
    <source>
        <dbReference type="Pfam" id="PF10418"/>
    </source>
</evidence>
<dbReference type="PANTHER" id="PTHR43513">
    <property type="entry name" value="DIHYDROOROTATE DEHYDROGENASE B (NAD(+)), ELECTRON TRANSFER SUBUNIT"/>
    <property type="match status" value="1"/>
</dbReference>
<comment type="caution">
    <text evidence="2">The sequence shown here is derived from an EMBL/GenBank/DDBJ whole genome shotgun (WGS) entry which is preliminary data.</text>
</comment>
<feature type="domain" description="Dihydroorotate dehydrogenase electron transfer subunit iron-sulphur cluster binding" evidence="1">
    <location>
        <begin position="74"/>
        <end position="108"/>
    </location>
</feature>
<dbReference type="SUPFAM" id="SSF52343">
    <property type="entry name" value="Ferredoxin reductase-like, C-terminal NADP-linked domain"/>
    <property type="match status" value="1"/>
</dbReference>
<dbReference type="AlphaFoldDB" id="X1HFK9"/>
<accession>X1HFK9</accession>
<evidence type="ECO:0000313" key="2">
    <source>
        <dbReference type="EMBL" id="GAH55855.1"/>
    </source>
</evidence>
<dbReference type="Gene3D" id="2.10.240.10">
    <property type="entry name" value="Dihydroorotate dehydrogenase, electron transfer subunit"/>
    <property type="match status" value="1"/>
</dbReference>
<dbReference type="InterPro" id="IPR037117">
    <property type="entry name" value="Dihydroorotate_DH_ele_sf"/>
</dbReference>
<gene>
    <name evidence="2" type="ORF">S03H2_34454</name>
</gene>
<dbReference type="EMBL" id="BARU01021026">
    <property type="protein sequence ID" value="GAH55855.1"/>
    <property type="molecule type" value="Genomic_DNA"/>
</dbReference>
<dbReference type="InterPro" id="IPR050353">
    <property type="entry name" value="PyrK_electron_transfer"/>
</dbReference>
<reference evidence="2" key="1">
    <citation type="journal article" date="2014" name="Front. Microbiol.">
        <title>High frequency of phylogenetically diverse reductive dehalogenase-homologous genes in deep subseafloor sedimentary metagenomes.</title>
        <authorList>
            <person name="Kawai M."/>
            <person name="Futagami T."/>
            <person name="Toyoda A."/>
            <person name="Takaki Y."/>
            <person name="Nishi S."/>
            <person name="Hori S."/>
            <person name="Arai W."/>
            <person name="Tsubouchi T."/>
            <person name="Morono Y."/>
            <person name="Uchiyama I."/>
            <person name="Ito T."/>
            <person name="Fujiyama A."/>
            <person name="Inagaki F."/>
            <person name="Takami H."/>
        </authorList>
    </citation>
    <scope>NUCLEOTIDE SEQUENCE</scope>
    <source>
        <strain evidence="2">Expedition CK06-06</strain>
    </source>
</reference>
<dbReference type="InterPro" id="IPR039261">
    <property type="entry name" value="FNR_nucleotide-bd"/>
</dbReference>
<dbReference type="PANTHER" id="PTHR43513:SF3">
    <property type="entry name" value="DIHYDROOROTATE DEHYDROGENASE B (NAD(+)), ELECTRON TRANSFER SUBUNIT-RELATED"/>
    <property type="match status" value="1"/>
</dbReference>
<sequence length="129" mass="14534">QSLDPKHSEVIYCTDDGSYELKGFASEAFERLIKNYSKSEIPNLIAYTCGPEKMIFKVFQICERYSIKLQASLERIMRCGCGLCGLCAVDPLGLLVCKDGPVFDSKNLRQMGDFGKYKRDFSGKKIPLD</sequence>
<organism evidence="2">
    <name type="scientific">marine sediment metagenome</name>
    <dbReference type="NCBI Taxonomy" id="412755"/>
    <lineage>
        <taxon>unclassified sequences</taxon>
        <taxon>metagenomes</taxon>
        <taxon>ecological metagenomes</taxon>
    </lineage>
</organism>
<dbReference type="Gene3D" id="3.40.50.80">
    <property type="entry name" value="Nucleotide-binding domain of ferredoxin-NADP reductase (FNR) module"/>
    <property type="match status" value="1"/>
</dbReference>
<name>X1HFK9_9ZZZZ</name>
<proteinExistence type="predicted"/>
<feature type="non-terminal residue" evidence="2">
    <location>
        <position position="1"/>
    </location>
</feature>
<dbReference type="InterPro" id="IPR019480">
    <property type="entry name" value="Dihydroorotate_DH_Fe-S-bd"/>
</dbReference>
<protein>
    <recommendedName>
        <fullName evidence="1">Dihydroorotate dehydrogenase electron transfer subunit iron-sulphur cluster binding domain-containing protein</fullName>
    </recommendedName>
</protein>